<accession>A0A915JTA4</accession>
<feature type="compositionally biased region" description="Polar residues" evidence="1">
    <location>
        <begin position="61"/>
        <end position="103"/>
    </location>
</feature>
<reference evidence="3" key="1">
    <citation type="submission" date="2022-11" db="UniProtKB">
        <authorList>
            <consortium name="WormBaseParasite"/>
        </authorList>
    </citation>
    <scope>IDENTIFICATION</scope>
</reference>
<dbReference type="AlphaFoldDB" id="A0A915JTA4"/>
<evidence type="ECO:0000313" key="3">
    <source>
        <dbReference type="WBParaSite" id="nRc.2.0.1.t29570-RA"/>
    </source>
</evidence>
<feature type="compositionally biased region" description="Gly residues" evidence="1">
    <location>
        <begin position="105"/>
        <end position="120"/>
    </location>
</feature>
<evidence type="ECO:0000256" key="1">
    <source>
        <dbReference type="SAM" id="MobiDB-lite"/>
    </source>
</evidence>
<organism evidence="2 3">
    <name type="scientific">Romanomermis culicivorax</name>
    <name type="common">Nematode worm</name>
    <dbReference type="NCBI Taxonomy" id="13658"/>
    <lineage>
        <taxon>Eukaryota</taxon>
        <taxon>Metazoa</taxon>
        <taxon>Ecdysozoa</taxon>
        <taxon>Nematoda</taxon>
        <taxon>Enoplea</taxon>
        <taxon>Dorylaimia</taxon>
        <taxon>Mermithida</taxon>
        <taxon>Mermithoidea</taxon>
        <taxon>Mermithidae</taxon>
        <taxon>Romanomermis</taxon>
    </lineage>
</organism>
<keyword evidence="2" id="KW-1185">Reference proteome</keyword>
<dbReference type="WBParaSite" id="nRc.2.0.1.t29570-RA">
    <property type="protein sequence ID" value="nRc.2.0.1.t29570-RA"/>
    <property type="gene ID" value="nRc.2.0.1.g29570"/>
</dbReference>
<name>A0A915JTA4_ROMCU</name>
<feature type="region of interest" description="Disordered" evidence="1">
    <location>
        <begin position="61"/>
        <end position="129"/>
    </location>
</feature>
<protein>
    <submittedName>
        <fullName evidence="3">Uncharacterized protein</fullName>
    </submittedName>
</protein>
<dbReference type="Proteomes" id="UP000887565">
    <property type="component" value="Unplaced"/>
</dbReference>
<evidence type="ECO:0000313" key="2">
    <source>
        <dbReference type="Proteomes" id="UP000887565"/>
    </source>
</evidence>
<sequence length="137" mass="14877">DFYSCCCLCCNTVLRNIPPLYNAIDQLDYHLSLILKNCLRLHFIASISFREIFFEMERSSANDNKSNQCNPNNANYQGHNSHYSGTGTKSDLNNHSNQMNPTHGQYGGGSKGGGSGGGSHGSAAAEVAMEVIVEKAE</sequence>
<proteinExistence type="predicted"/>